<dbReference type="HOGENOM" id="CLU_087992_0_0_1"/>
<protein>
    <submittedName>
        <fullName evidence="1">Uncharacterized protein</fullName>
    </submittedName>
</protein>
<name>A0A067T5G1_GALM3</name>
<sequence>ICFNGGIDKIIQCVDSLGTTASSYPSATTGIVPSATPILASDSRILYAPSEAWNQSTTDVNCTSSNLVYTTDTVNATISFNYSGPSIEIGVLNALNGGMFSVVVDGFNTTSTIDTYIGPGADQLPMCIPYQFPPFAVTPPHFSSEENHTITLVFIGPSTDAPTNVNMSIGQFNRLAIPDLVAFSKSSNQASSTTERSIEHYLLLVVPWVALYLLA</sequence>
<evidence type="ECO:0000313" key="2">
    <source>
        <dbReference type="Proteomes" id="UP000027222"/>
    </source>
</evidence>
<dbReference type="Gene3D" id="2.60.120.260">
    <property type="entry name" value="Galactose-binding domain-like"/>
    <property type="match status" value="1"/>
</dbReference>
<dbReference type="AlphaFoldDB" id="A0A067T5G1"/>
<proteinExistence type="predicted"/>
<keyword evidence="2" id="KW-1185">Reference proteome</keyword>
<dbReference type="Proteomes" id="UP000027222">
    <property type="component" value="Unassembled WGS sequence"/>
</dbReference>
<organism evidence="1 2">
    <name type="scientific">Galerina marginata (strain CBS 339.88)</name>
    <dbReference type="NCBI Taxonomy" id="685588"/>
    <lineage>
        <taxon>Eukaryota</taxon>
        <taxon>Fungi</taxon>
        <taxon>Dikarya</taxon>
        <taxon>Basidiomycota</taxon>
        <taxon>Agaricomycotina</taxon>
        <taxon>Agaricomycetes</taxon>
        <taxon>Agaricomycetidae</taxon>
        <taxon>Agaricales</taxon>
        <taxon>Agaricineae</taxon>
        <taxon>Strophariaceae</taxon>
        <taxon>Galerina</taxon>
    </lineage>
</organism>
<feature type="non-terminal residue" evidence="1">
    <location>
        <position position="1"/>
    </location>
</feature>
<accession>A0A067T5G1</accession>
<gene>
    <name evidence="1" type="ORF">GALMADRAFT_65596</name>
</gene>
<evidence type="ECO:0000313" key="1">
    <source>
        <dbReference type="EMBL" id="KDR77572.1"/>
    </source>
</evidence>
<reference evidence="2" key="1">
    <citation type="journal article" date="2014" name="Proc. Natl. Acad. Sci. U.S.A.">
        <title>Extensive sampling of basidiomycete genomes demonstrates inadequacy of the white-rot/brown-rot paradigm for wood decay fungi.</title>
        <authorList>
            <person name="Riley R."/>
            <person name="Salamov A.A."/>
            <person name="Brown D.W."/>
            <person name="Nagy L.G."/>
            <person name="Floudas D."/>
            <person name="Held B.W."/>
            <person name="Levasseur A."/>
            <person name="Lombard V."/>
            <person name="Morin E."/>
            <person name="Otillar R."/>
            <person name="Lindquist E.A."/>
            <person name="Sun H."/>
            <person name="LaButti K.M."/>
            <person name="Schmutz J."/>
            <person name="Jabbour D."/>
            <person name="Luo H."/>
            <person name="Baker S.E."/>
            <person name="Pisabarro A.G."/>
            <person name="Walton J.D."/>
            <person name="Blanchette R.A."/>
            <person name="Henrissat B."/>
            <person name="Martin F."/>
            <person name="Cullen D."/>
            <person name="Hibbett D.S."/>
            <person name="Grigoriev I.V."/>
        </authorList>
    </citation>
    <scope>NUCLEOTIDE SEQUENCE [LARGE SCALE GENOMIC DNA]</scope>
    <source>
        <strain evidence="2">CBS 339.88</strain>
    </source>
</reference>
<dbReference type="OrthoDB" id="2563669at2759"/>
<dbReference type="EMBL" id="KL142376">
    <property type="protein sequence ID" value="KDR77572.1"/>
    <property type="molecule type" value="Genomic_DNA"/>
</dbReference>